<dbReference type="Gene3D" id="6.10.140.1330">
    <property type="match status" value="1"/>
</dbReference>
<feature type="transmembrane region" description="Helical" evidence="10">
    <location>
        <begin position="135"/>
        <end position="151"/>
    </location>
</feature>
<feature type="transmembrane region" description="Helical" evidence="10">
    <location>
        <begin position="202"/>
        <end position="220"/>
    </location>
</feature>
<feature type="transmembrane region" description="Helical" evidence="10">
    <location>
        <begin position="426"/>
        <end position="443"/>
    </location>
</feature>
<accession>A0A673KD01</accession>
<keyword evidence="2 9" id="KW-0813">Transport</keyword>
<keyword evidence="4 10" id="KW-1133">Transmembrane helix</keyword>
<evidence type="ECO:0000256" key="5">
    <source>
        <dbReference type="ARBA" id="ARBA00023053"/>
    </source>
</evidence>
<feature type="domain" description="Cation/H+ exchanger transmembrane" evidence="12">
    <location>
        <begin position="83"/>
        <end position="470"/>
    </location>
</feature>
<evidence type="ECO:0000313" key="13">
    <source>
        <dbReference type="Ensembl" id="ENSSRHP00000060958.1"/>
    </source>
</evidence>
<evidence type="ECO:0000256" key="8">
    <source>
        <dbReference type="ARBA" id="ARBA00023201"/>
    </source>
</evidence>
<comment type="similarity">
    <text evidence="9">Belongs to the monovalent cation:proton antiporter 1 (CPA1) transporter (TC 2.A.36) family.</text>
</comment>
<keyword evidence="9" id="KW-0050">Antiport</keyword>
<evidence type="ECO:0000256" key="11">
    <source>
        <dbReference type="SAM" id="SignalP"/>
    </source>
</evidence>
<dbReference type="GO" id="GO:0098719">
    <property type="term" value="P:sodium ion import across plasma membrane"/>
    <property type="evidence" value="ECO:0007669"/>
    <property type="project" value="TreeGrafter"/>
</dbReference>
<dbReference type="GO" id="GO:0051453">
    <property type="term" value="P:regulation of intracellular pH"/>
    <property type="evidence" value="ECO:0007669"/>
    <property type="project" value="TreeGrafter"/>
</dbReference>
<evidence type="ECO:0000259" key="12">
    <source>
        <dbReference type="Pfam" id="PF00999"/>
    </source>
</evidence>
<organism evidence="13 14">
    <name type="scientific">Sinocyclocheilus rhinocerous</name>
    <dbReference type="NCBI Taxonomy" id="307959"/>
    <lineage>
        <taxon>Eukaryota</taxon>
        <taxon>Metazoa</taxon>
        <taxon>Chordata</taxon>
        <taxon>Craniata</taxon>
        <taxon>Vertebrata</taxon>
        <taxon>Euteleostomi</taxon>
        <taxon>Actinopterygii</taxon>
        <taxon>Neopterygii</taxon>
        <taxon>Teleostei</taxon>
        <taxon>Ostariophysi</taxon>
        <taxon>Cypriniformes</taxon>
        <taxon>Cyprinidae</taxon>
        <taxon>Cyprininae</taxon>
        <taxon>Sinocyclocheilus</taxon>
    </lineage>
</organism>
<feature type="transmembrane region" description="Helical" evidence="10">
    <location>
        <begin position="313"/>
        <end position="337"/>
    </location>
</feature>
<dbReference type="PRINTS" id="PR01084">
    <property type="entry name" value="NAHEXCHNGR"/>
</dbReference>
<proteinExistence type="inferred from homology"/>
<keyword evidence="14" id="KW-1185">Reference proteome</keyword>
<evidence type="ECO:0000256" key="7">
    <source>
        <dbReference type="ARBA" id="ARBA00023136"/>
    </source>
</evidence>
<dbReference type="AlphaFoldDB" id="A0A673KD01"/>
<feature type="transmembrane region" description="Helical" evidence="10">
    <location>
        <begin position="452"/>
        <end position="473"/>
    </location>
</feature>
<feature type="transmembrane region" description="Helical" evidence="10">
    <location>
        <begin position="229"/>
        <end position="251"/>
    </location>
</feature>
<keyword evidence="5" id="KW-0915">Sodium</keyword>
<keyword evidence="11" id="KW-0732">Signal</keyword>
<comment type="subcellular location">
    <subcellularLocation>
        <location evidence="1">Membrane</location>
        <topology evidence="1">Multi-pass membrane protein</topology>
    </subcellularLocation>
</comment>
<feature type="signal peptide" evidence="11">
    <location>
        <begin position="1"/>
        <end position="26"/>
    </location>
</feature>
<dbReference type="InterPro" id="IPR006153">
    <property type="entry name" value="Cation/H_exchanger_TM"/>
</dbReference>
<dbReference type="PANTHER" id="PTHR10110">
    <property type="entry name" value="SODIUM/HYDROGEN EXCHANGER"/>
    <property type="match status" value="1"/>
</dbReference>
<gene>
    <name evidence="13" type="primary">slc9a2</name>
</gene>
<feature type="transmembrane region" description="Helical" evidence="10">
    <location>
        <begin position="163"/>
        <end position="190"/>
    </location>
</feature>
<reference evidence="13" key="1">
    <citation type="submission" date="2025-08" db="UniProtKB">
        <authorList>
            <consortium name="Ensembl"/>
        </authorList>
    </citation>
    <scope>IDENTIFICATION</scope>
</reference>
<reference evidence="13" key="2">
    <citation type="submission" date="2025-09" db="UniProtKB">
        <authorList>
            <consortium name="Ensembl"/>
        </authorList>
    </citation>
    <scope>IDENTIFICATION</scope>
</reference>
<keyword evidence="3 9" id="KW-0812">Transmembrane</keyword>
<evidence type="ECO:0000256" key="10">
    <source>
        <dbReference type="SAM" id="Phobius"/>
    </source>
</evidence>
<dbReference type="PANTHER" id="PTHR10110:SF196">
    <property type="entry name" value="SODIUM_HYDROGEN EXCHANGER"/>
    <property type="match status" value="1"/>
</dbReference>
<dbReference type="NCBIfam" id="TIGR00840">
    <property type="entry name" value="b_cpa1"/>
    <property type="match status" value="1"/>
</dbReference>
<evidence type="ECO:0000256" key="9">
    <source>
        <dbReference type="RuleBase" id="RU003722"/>
    </source>
</evidence>
<feature type="transmembrane region" description="Helical" evidence="10">
    <location>
        <begin position="271"/>
        <end position="292"/>
    </location>
</feature>
<evidence type="ECO:0000256" key="6">
    <source>
        <dbReference type="ARBA" id="ARBA00023065"/>
    </source>
</evidence>
<feature type="chain" id="PRO_5025461611" description="Sodium/hydrogen exchanger" evidence="11">
    <location>
        <begin position="27"/>
        <end position="584"/>
    </location>
</feature>
<name>A0A673KD01_9TELE</name>
<protein>
    <recommendedName>
        <fullName evidence="9">Sodium/hydrogen exchanger</fullName>
    </recommendedName>
</protein>
<evidence type="ECO:0000256" key="1">
    <source>
        <dbReference type="ARBA" id="ARBA00004141"/>
    </source>
</evidence>
<feature type="transmembrane region" description="Helical" evidence="10">
    <location>
        <begin position="357"/>
        <end position="378"/>
    </location>
</feature>
<evidence type="ECO:0000256" key="3">
    <source>
        <dbReference type="ARBA" id="ARBA00022692"/>
    </source>
</evidence>
<dbReference type="InterPro" id="IPR004709">
    <property type="entry name" value="NaH_exchanger"/>
</dbReference>
<dbReference type="GO" id="GO:0015386">
    <property type="term" value="F:potassium:proton antiporter activity"/>
    <property type="evidence" value="ECO:0007669"/>
    <property type="project" value="TreeGrafter"/>
</dbReference>
<feature type="transmembrane region" description="Helical" evidence="10">
    <location>
        <begin position="385"/>
        <end position="406"/>
    </location>
</feature>
<feature type="transmembrane region" description="Helical" evidence="10">
    <location>
        <begin position="107"/>
        <end position="123"/>
    </location>
</feature>
<dbReference type="Ensembl" id="ENSSRHT00000062644.1">
    <property type="protein sequence ID" value="ENSSRHP00000060958.1"/>
    <property type="gene ID" value="ENSSRHG00000030455.1"/>
</dbReference>
<evidence type="ECO:0000313" key="14">
    <source>
        <dbReference type="Proteomes" id="UP000472270"/>
    </source>
</evidence>
<evidence type="ECO:0000256" key="4">
    <source>
        <dbReference type="ARBA" id="ARBA00022989"/>
    </source>
</evidence>
<keyword evidence="6 9" id="KW-0406">Ion transport</keyword>
<keyword evidence="7 10" id="KW-0472">Membrane</keyword>
<dbReference type="Proteomes" id="UP000472270">
    <property type="component" value="Unassembled WGS sequence"/>
</dbReference>
<dbReference type="InterPro" id="IPR018422">
    <property type="entry name" value="Cation/H_exchanger_CPA1"/>
</dbReference>
<evidence type="ECO:0000256" key="2">
    <source>
        <dbReference type="ARBA" id="ARBA00022448"/>
    </source>
</evidence>
<sequence>MVLNFKERSPFNFLMCVICIASLGYGANVDVPFEPTPTAPSKLPWSPMEETDPDLDPGETTQAVFTLNYPRIQLPFEITLWVLLASFAKIGFHVYHKITVWVPESCLLISIGLIVGGIMHSLHEKPPSVLTSNTFFLYMLPPIVLDSGYFMPTRPFFENFGTVLWFAVVGTLWNSIGIGISLFAICQIEVFGVQDITLQENLLFASIISAVEPVAVLTVFEDISIHEQLYIVVFGECLFNDAVTVVLYNLFNHVAAMEVVEAGDVFLDIGRFFVVGLGGTIFGVLFGFVAAFTTRFTGKVREIEPLIIFLYSYLAYLIAELLAISSIMAIVICALTMKYYVEENVSQRSCTTIRHVIKMVGSVSETLIFFFLGVVTITTEHEWNWGYILFTLLFAFLWRGLGILVLTQIINPFRTIPFNFKDQFGLAYGGLRGAVSFALAFTLPDSIGRKKLFITGTIVVIIFTVFIQVLYLLTRANESCFRSACVQTSQEFLFMNHLYKMQFPITRWCIGIIHVYFVASNVPCDISQFVIYIFIHYASQTVSYTNKHTLPNDITAREILMRRHTSLRRSLRAGSFHGTVCNTI</sequence>
<dbReference type="GO" id="GO:0015385">
    <property type="term" value="F:sodium:proton antiporter activity"/>
    <property type="evidence" value="ECO:0007669"/>
    <property type="project" value="InterPro"/>
</dbReference>
<keyword evidence="8 9" id="KW-0739">Sodium transport</keyword>
<dbReference type="Pfam" id="PF00999">
    <property type="entry name" value="Na_H_Exchanger"/>
    <property type="match status" value="1"/>
</dbReference>
<dbReference type="GO" id="GO:0005886">
    <property type="term" value="C:plasma membrane"/>
    <property type="evidence" value="ECO:0007669"/>
    <property type="project" value="TreeGrafter"/>
</dbReference>